<gene>
    <name evidence="1" type="ORF">L2E82_02851</name>
</gene>
<keyword evidence="2" id="KW-1185">Reference proteome</keyword>
<comment type="caution">
    <text evidence="1">The sequence shown here is derived from an EMBL/GenBank/DDBJ whole genome shotgun (WGS) entry which is preliminary data.</text>
</comment>
<sequence length="76" mass="8823">MGVDGFRQQVGDGQQWSADGPVGDSGVYYFPMRTSMVYQRDKEVVRLIVRDRWEKGKMKKKQSVIKADFAQQKHKD</sequence>
<evidence type="ECO:0000313" key="1">
    <source>
        <dbReference type="EMBL" id="KAI3790039.1"/>
    </source>
</evidence>
<name>A0ACB9H2X5_CICIN</name>
<reference evidence="2" key="1">
    <citation type="journal article" date="2022" name="Mol. Ecol. Resour.">
        <title>The genomes of chicory, endive, great burdock and yacon provide insights into Asteraceae palaeo-polyploidization history and plant inulin production.</title>
        <authorList>
            <person name="Fan W."/>
            <person name="Wang S."/>
            <person name="Wang H."/>
            <person name="Wang A."/>
            <person name="Jiang F."/>
            <person name="Liu H."/>
            <person name="Zhao H."/>
            <person name="Xu D."/>
            <person name="Zhang Y."/>
        </authorList>
    </citation>
    <scope>NUCLEOTIDE SEQUENCE [LARGE SCALE GENOMIC DNA]</scope>
    <source>
        <strain evidence="2">cv. Punajuju</strain>
    </source>
</reference>
<dbReference type="EMBL" id="CM042009">
    <property type="protein sequence ID" value="KAI3790039.1"/>
    <property type="molecule type" value="Genomic_DNA"/>
</dbReference>
<protein>
    <submittedName>
        <fullName evidence="1">Uncharacterized protein</fullName>
    </submittedName>
</protein>
<evidence type="ECO:0000313" key="2">
    <source>
        <dbReference type="Proteomes" id="UP001055811"/>
    </source>
</evidence>
<accession>A0ACB9H2X5</accession>
<organism evidence="1 2">
    <name type="scientific">Cichorium intybus</name>
    <name type="common">Chicory</name>
    <dbReference type="NCBI Taxonomy" id="13427"/>
    <lineage>
        <taxon>Eukaryota</taxon>
        <taxon>Viridiplantae</taxon>
        <taxon>Streptophyta</taxon>
        <taxon>Embryophyta</taxon>
        <taxon>Tracheophyta</taxon>
        <taxon>Spermatophyta</taxon>
        <taxon>Magnoliopsida</taxon>
        <taxon>eudicotyledons</taxon>
        <taxon>Gunneridae</taxon>
        <taxon>Pentapetalae</taxon>
        <taxon>asterids</taxon>
        <taxon>campanulids</taxon>
        <taxon>Asterales</taxon>
        <taxon>Asteraceae</taxon>
        <taxon>Cichorioideae</taxon>
        <taxon>Cichorieae</taxon>
        <taxon>Cichoriinae</taxon>
        <taxon>Cichorium</taxon>
    </lineage>
</organism>
<proteinExistence type="predicted"/>
<reference evidence="1 2" key="2">
    <citation type="journal article" date="2022" name="Mol. Ecol. Resour.">
        <title>The genomes of chicory, endive, great burdock and yacon provide insights into Asteraceae paleo-polyploidization history and plant inulin production.</title>
        <authorList>
            <person name="Fan W."/>
            <person name="Wang S."/>
            <person name="Wang H."/>
            <person name="Wang A."/>
            <person name="Jiang F."/>
            <person name="Liu H."/>
            <person name="Zhao H."/>
            <person name="Xu D."/>
            <person name="Zhang Y."/>
        </authorList>
    </citation>
    <scope>NUCLEOTIDE SEQUENCE [LARGE SCALE GENOMIC DNA]</scope>
    <source>
        <strain evidence="2">cv. Punajuju</strain>
        <tissue evidence="1">Leaves</tissue>
    </source>
</reference>
<dbReference type="Proteomes" id="UP001055811">
    <property type="component" value="Linkage Group LG01"/>
</dbReference>